<dbReference type="AlphaFoldDB" id="A0AAF5DI40"/>
<sequence length="941" mass="109754">MDSTISKNLNSDIKEITPPIPKKKFRKDDLDNNNTKEVENVFNENEVSLDNDEKNKISIQKVNKTINNNKCEKYDTVLLETFNDVQSYLIRRNGRYEMFFKEKKYQFLFSEMDKDTEKKTKKYVYEVCKLSYKKLDDADISNYGFSSYLINYASKKMLINIPLDARNLQATGTKYVSSYENDKNNKKKLNEPLSLKLSDLSEDEMLKFLKDPYALLEEENVFENLSEKLSNIFLKIKNDKSSNLSALSILEEKLSSQRIKIDIFNCPNDVFPRFAKNDNSITLFLTNSISYTCVNEFQAILYLISCRLMFKNDIEDHDSIKRIMDFFFYSLGIKSELVLRTRRCKYSTQSIALSMKMMLMNNFSDLPENTTVFKCLDTKCPFSETLNKLLAHINIEHNNIYHSTQNINKCLNCNSKKLFNRITFTEHAVKKHKQKSDVKNIEKYKKMTLSSLSNYQTIDNNLMEVDEIVTDNDYLPSSFDVLQKIKEISYPFLIKHFFTNEMINDFNIVFSKTLNYLNNLIPESEENKHIKNVVSQTTLSFDILKMTGPNLLIKEIPLGSIKKKLSNKFIERNLFITDIKHDLTNFLNNKHIKSMLRFNPRNNLFDDIITIGPFVAVELYFDDFSPNINKGGHRYNHQMTVLYYRIANLGHIAEAKMAKETNYTNLIETIIKTFNSINVNLGDKNYSVRVLNILGDNYGLNSVYLLCRSFARNLKKERKLSSNEILNQYICLFNCFRDLNEVVLQDIAGKVSSVILYDNSIISYQNLEKILFSISNKLSTGFKLNSVLRTGMLKSFSNSQVYPKLCLNGGQFAILLKIMPIVVNTIIDNHMPTTENNIVNVRLLLEASLNILSFSNVKYRNNQDVKYFKEQLSNFARLHKIVFESKPFKIKMHNLIHYEHFCNEMGLVSFGSTIRFESMNLFSKKIVTPPKKHYKRSYFIF</sequence>
<feature type="compositionally biased region" description="Polar residues" evidence="1">
    <location>
        <begin position="1"/>
        <end position="11"/>
    </location>
</feature>
<protein>
    <submittedName>
        <fullName evidence="3">Uncharacterized protein</fullName>
    </submittedName>
</protein>
<dbReference type="Proteomes" id="UP000035681">
    <property type="component" value="Unplaced"/>
</dbReference>
<keyword evidence="2" id="KW-1185">Reference proteome</keyword>
<organism evidence="2 3">
    <name type="scientific">Strongyloides stercoralis</name>
    <name type="common">Threadworm</name>
    <dbReference type="NCBI Taxonomy" id="6248"/>
    <lineage>
        <taxon>Eukaryota</taxon>
        <taxon>Metazoa</taxon>
        <taxon>Ecdysozoa</taxon>
        <taxon>Nematoda</taxon>
        <taxon>Chromadorea</taxon>
        <taxon>Rhabditida</taxon>
        <taxon>Tylenchina</taxon>
        <taxon>Panagrolaimomorpha</taxon>
        <taxon>Strongyloidoidea</taxon>
        <taxon>Strongyloididae</taxon>
        <taxon>Strongyloides</taxon>
    </lineage>
</organism>
<accession>A0AAF5DI40</accession>
<dbReference type="WBParaSite" id="TCONS_00013331.p1">
    <property type="protein sequence ID" value="TCONS_00013331.p1"/>
    <property type="gene ID" value="XLOC_009186"/>
</dbReference>
<proteinExistence type="predicted"/>
<evidence type="ECO:0000256" key="1">
    <source>
        <dbReference type="SAM" id="MobiDB-lite"/>
    </source>
</evidence>
<feature type="region of interest" description="Disordered" evidence="1">
    <location>
        <begin position="1"/>
        <end position="29"/>
    </location>
</feature>
<reference evidence="3" key="1">
    <citation type="submission" date="2024-02" db="UniProtKB">
        <authorList>
            <consortium name="WormBaseParasite"/>
        </authorList>
    </citation>
    <scope>IDENTIFICATION</scope>
</reference>
<evidence type="ECO:0000313" key="3">
    <source>
        <dbReference type="WBParaSite" id="TCONS_00013331.p1"/>
    </source>
</evidence>
<name>A0AAF5DI40_STRER</name>
<evidence type="ECO:0000313" key="2">
    <source>
        <dbReference type="Proteomes" id="UP000035681"/>
    </source>
</evidence>